<evidence type="ECO:0000313" key="2">
    <source>
        <dbReference type="Proteomes" id="UP000886939"/>
    </source>
</evidence>
<dbReference type="Proteomes" id="UP000886939">
    <property type="component" value="Unassembled WGS sequence"/>
</dbReference>
<comment type="caution">
    <text evidence="1">The sequence shown here is derived from an EMBL/GenBank/DDBJ whole genome shotgun (WGS) entry which is preliminary data.</text>
</comment>
<proteinExistence type="predicted"/>
<evidence type="ECO:0000313" key="1">
    <source>
        <dbReference type="EMBL" id="GJA40992.1"/>
    </source>
</evidence>
<organism evidence="1 2">
    <name type="scientific">Aeromonas caviae</name>
    <name type="common">Aeromonas punctata</name>
    <dbReference type="NCBI Taxonomy" id="648"/>
    <lineage>
        <taxon>Bacteria</taxon>
        <taxon>Pseudomonadati</taxon>
        <taxon>Pseudomonadota</taxon>
        <taxon>Gammaproteobacteria</taxon>
        <taxon>Aeromonadales</taxon>
        <taxon>Aeromonadaceae</taxon>
        <taxon>Aeromonas</taxon>
    </lineage>
</organism>
<protein>
    <submittedName>
        <fullName evidence="1">Uncharacterized protein</fullName>
    </submittedName>
</protein>
<name>A0AAV4YMC5_AERCA</name>
<gene>
    <name evidence="1" type="ORF">KAM343_17880</name>
</gene>
<reference evidence="1" key="1">
    <citation type="submission" date="2021-07" db="EMBL/GenBank/DDBJ databases">
        <title>Draft genome sequence of carbapenem-resistant Aeromonas spp. in Japan.</title>
        <authorList>
            <person name="Maehana S."/>
            <person name="Suzuki M."/>
            <person name="Kitasato H."/>
        </authorList>
    </citation>
    <scope>NUCLEOTIDE SEQUENCE</scope>
    <source>
        <strain evidence="1">KAM343</strain>
    </source>
</reference>
<dbReference type="EMBL" id="BPNI01000029">
    <property type="protein sequence ID" value="GJA40992.1"/>
    <property type="molecule type" value="Genomic_DNA"/>
</dbReference>
<dbReference type="AlphaFoldDB" id="A0AAV4YMC5"/>
<accession>A0AAV4YMC5</accession>
<dbReference type="RefSeq" id="WP_223915983.1">
    <property type="nucleotide sequence ID" value="NZ_BPNG01000024.1"/>
</dbReference>
<sequence>MSLKKNEMMVCVHTIETPIGDSFTVPTPDMRSNKPIGIHGEEDGQTAFFQKIIKAKMGSNDISVAIPNEISLSLSISMKSLSVAEQKHEEIKSRASTNDTIFDADVRIAYDFLEEIQKAIIFSYKAVMYRTLRKHFI</sequence>